<evidence type="ECO:0000256" key="1">
    <source>
        <dbReference type="ARBA" id="ARBA00004141"/>
    </source>
</evidence>
<keyword evidence="9" id="KW-1185">Reference proteome</keyword>
<dbReference type="InterPro" id="IPR037185">
    <property type="entry name" value="EmrE-like"/>
</dbReference>
<dbReference type="Proteomes" id="UP000245523">
    <property type="component" value="Unassembled WGS sequence"/>
</dbReference>
<dbReference type="Pfam" id="PF00892">
    <property type="entry name" value="EamA"/>
    <property type="match status" value="2"/>
</dbReference>
<feature type="transmembrane region" description="Helical" evidence="6">
    <location>
        <begin position="267"/>
        <end position="286"/>
    </location>
</feature>
<feature type="transmembrane region" description="Helical" evidence="6">
    <location>
        <begin position="95"/>
        <end position="116"/>
    </location>
</feature>
<keyword evidence="5 6" id="KW-0472">Membrane</keyword>
<evidence type="ECO:0000313" key="9">
    <source>
        <dbReference type="Proteomes" id="UP000245523"/>
    </source>
</evidence>
<feature type="transmembrane region" description="Helical" evidence="6">
    <location>
        <begin position="244"/>
        <end position="261"/>
    </location>
</feature>
<keyword evidence="4 6" id="KW-1133">Transmembrane helix</keyword>
<protein>
    <submittedName>
        <fullName evidence="8">EamA domain-containing membrane protein RarD</fullName>
    </submittedName>
</protein>
<feature type="transmembrane region" description="Helical" evidence="6">
    <location>
        <begin position="145"/>
        <end position="168"/>
    </location>
</feature>
<comment type="similarity">
    <text evidence="2">Belongs to the EamA transporter family.</text>
</comment>
<dbReference type="InterPro" id="IPR050638">
    <property type="entry name" value="AA-Vitamin_Transporters"/>
</dbReference>
<feature type="transmembrane region" description="Helical" evidence="6">
    <location>
        <begin position="212"/>
        <end position="232"/>
    </location>
</feature>
<dbReference type="InterPro" id="IPR000620">
    <property type="entry name" value="EamA_dom"/>
</dbReference>
<gene>
    <name evidence="8" type="ORF">B0H50_10110</name>
</gene>
<dbReference type="SUPFAM" id="SSF103481">
    <property type="entry name" value="Multidrug resistance efflux transporter EmrE"/>
    <property type="match status" value="2"/>
</dbReference>
<name>A0ABX5LNJ3_9BACT</name>
<accession>A0ABX5LNJ3</accession>
<feature type="domain" description="EamA" evidence="7">
    <location>
        <begin position="149"/>
        <end position="285"/>
    </location>
</feature>
<evidence type="ECO:0000256" key="5">
    <source>
        <dbReference type="ARBA" id="ARBA00023136"/>
    </source>
</evidence>
<comment type="caution">
    <text evidence="8">The sequence shown here is derived from an EMBL/GenBank/DDBJ whole genome shotgun (WGS) entry which is preliminary data.</text>
</comment>
<feature type="transmembrane region" description="Helical" evidence="6">
    <location>
        <begin position="180"/>
        <end position="200"/>
    </location>
</feature>
<organism evidence="8 9">
    <name type="scientific">Hallerella porci</name>
    <dbReference type="NCBI Taxonomy" id="1945871"/>
    <lineage>
        <taxon>Bacteria</taxon>
        <taxon>Pseudomonadati</taxon>
        <taxon>Fibrobacterota</taxon>
        <taxon>Fibrobacteria</taxon>
        <taxon>Fibrobacterales</taxon>
        <taxon>Fibrobacteraceae</taxon>
        <taxon>Hallerella</taxon>
    </lineage>
</organism>
<dbReference type="Gene3D" id="1.10.3730.20">
    <property type="match status" value="1"/>
</dbReference>
<reference evidence="8 9" key="1">
    <citation type="submission" date="2018-05" db="EMBL/GenBank/DDBJ databases">
        <title>Animal gut microbial communities from fecal samples from Wisconsin, USA.</title>
        <authorList>
            <person name="Neumann A."/>
        </authorList>
    </citation>
    <scope>NUCLEOTIDE SEQUENCE [LARGE SCALE GENOMIC DNA]</scope>
    <source>
        <strain evidence="8 9">UWS4</strain>
    </source>
</reference>
<evidence type="ECO:0000259" key="7">
    <source>
        <dbReference type="Pfam" id="PF00892"/>
    </source>
</evidence>
<sequence>MKDEHKGILFGALAAIFYGTNPLGALNLIEAKLIPISIIFYRMMFATLFVLIALLVSKKSLKFPKENLPKTISLGILFAASACLLYESFIYMEAGIASTMLFLYPVFVALLMLILYKEKLTKQIVISILVALVGVAFLTKSENGFLSVTGIILVILSSLTYSFYMIIAARLSKPVGSLKLNFYVLLFGTLGMFLFTSFAPGHELQKLPSFTAALWTMELGFVPTLLSLIFMVKAIKIIGSTKTAILGALEPLTAVCVGVFIFHESFTWRLCVGIILILSSVIMIAVKKKN</sequence>
<dbReference type="PANTHER" id="PTHR32322">
    <property type="entry name" value="INNER MEMBRANE TRANSPORTER"/>
    <property type="match status" value="1"/>
</dbReference>
<dbReference type="PANTHER" id="PTHR32322:SF2">
    <property type="entry name" value="EAMA DOMAIN-CONTAINING PROTEIN"/>
    <property type="match status" value="1"/>
</dbReference>
<evidence type="ECO:0000256" key="4">
    <source>
        <dbReference type="ARBA" id="ARBA00022989"/>
    </source>
</evidence>
<dbReference type="RefSeq" id="WP_109587042.1">
    <property type="nucleotide sequence ID" value="NZ_QGHD01000001.1"/>
</dbReference>
<dbReference type="EMBL" id="QGHD01000001">
    <property type="protein sequence ID" value="PWL03999.1"/>
    <property type="molecule type" value="Genomic_DNA"/>
</dbReference>
<keyword evidence="3 6" id="KW-0812">Transmembrane</keyword>
<proteinExistence type="inferred from homology"/>
<evidence type="ECO:0000256" key="2">
    <source>
        <dbReference type="ARBA" id="ARBA00007362"/>
    </source>
</evidence>
<comment type="subcellular location">
    <subcellularLocation>
        <location evidence="1">Membrane</location>
        <topology evidence="1">Multi-pass membrane protein</topology>
    </subcellularLocation>
</comment>
<feature type="domain" description="EamA" evidence="7">
    <location>
        <begin position="6"/>
        <end position="139"/>
    </location>
</feature>
<evidence type="ECO:0000313" key="8">
    <source>
        <dbReference type="EMBL" id="PWL03999.1"/>
    </source>
</evidence>
<evidence type="ECO:0000256" key="3">
    <source>
        <dbReference type="ARBA" id="ARBA00022692"/>
    </source>
</evidence>
<feature type="transmembrane region" description="Helical" evidence="6">
    <location>
        <begin position="68"/>
        <end position="89"/>
    </location>
</feature>
<evidence type="ECO:0000256" key="6">
    <source>
        <dbReference type="SAM" id="Phobius"/>
    </source>
</evidence>
<feature type="transmembrane region" description="Helical" evidence="6">
    <location>
        <begin position="7"/>
        <end position="28"/>
    </location>
</feature>
<feature type="transmembrane region" description="Helical" evidence="6">
    <location>
        <begin position="123"/>
        <end position="139"/>
    </location>
</feature>
<feature type="transmembrane region" description="Helical" evidence="6">
    <location>
        <begin position="34"/>
        <end position="56"/>
    </location>
</feature>